<proteinExistence type="predicted"/>
<sequence length="243" mass="28405">MSKKSFKISNVLLMGIAVLYLMELNTASSLELNRENDDIIEKVEYEIIYLRLYKKNYDSKGGNNIEMQVSEFINNERARIKEKLYANDNVQYIYNEIKKPLNYSRVCMEEFFPSQKLMRELETIYGDCAYQINFNKTEFSRKIAEKIEEGIKLKAKLDEIKMNCFLMQRKAPNPEEIKICLNNNGISLVEAYLKEARSLSLEGYAESQVYKCLEEPIIRYRSNETLIANAEDCEMDPIIKTIG</sequence>
<organism evidence="2 3">
    <name type="scientific">Aphidius gifuensis</name>
    <name type="common">Parasitoid wasp</name>
    <dbReference type="NCBI Taxonomy" id="684658"/>
    <lineage>
        <taxon>Eukaryota</taxon>
        <taxon>Metazoa</taxon>
        <taxon>Ecdysozoa</taxon>
        <taxon>Arthropoda</taxon>
        <taxon>Hexapoda</taxon>
        <taxon>Insecta</taxon>
        <taxon>Pterygota</taxon>
        <taxon>Neoptera</taxon>
        <taxon>Endopterygota</taxon>
        <taxon>Hymenoptera</taxon>
        <taxon>Apocrita</taxon>
        <taxon>Ichneumonoidea</taxon>
        <taxon>Braconidae</taxon>
        <taxon>Aphidiinae</taxon>
        <taxon>Aphidius</taxon>
    </lineage>
</organism>
<protein>
    <recommendedName>
        <fullName evidence="4">Odorant-binding protein</fullName>
    </recommendedName>
</protein>
<keyword evidence="1" id="KW-0732">Signal</keyword>
<comment type="caution">
    <text evidence="2">The sequence shown here is derived from an EMBL/GenBank/DDBJ whole genome shotgun (WGS) entry which is preliminary data.</text>
</comment>
<evidence type="ECO:0000256" key="1">
    <source>
        <dbReference type="SAM" id="SignalP"/>
    </source>
</evidence>
<dbReference type="Proteomes" id="UP000639338">
    <property type="component" value="Unassembled WGS sequence"/>
</dbReference>
<evidence type="ECO:0000313" key="2">
    <source>
        <dbReference type="EMBL" id="KAF7992632.1"/>
    </source>
</evidence>
<accession>A0A834XW35</accession>
<feature type="signal peptide" evidence="1">
    <location>
        <begin position="1"/>
        <end position="29"/>
    </location>
</feature>
<dbReference type="AlphaFoldDB" id="A0A834XW35"/>
<dbReference type="EMBL" id="JACMRX010000003">
    <property type="protein sequence ID" value="KAF7992632.1"/>
    <property type="molecule type" value="Genomic_DNA"/>
</dbReference>
<reference evidence="2 3" key="1">
    <citation type="submission" date="2020-08" db="EMBL/GenBank/DDBJ databases">
        <title>Aphidius gifuensis genome sequencing and assembly.</title>
        <authorList>
            <person name="Du Z."/>
        </authorList>
    </citation>
    <scope>NUCLEOTIDE SEQUENCE [LARGE SCALE GENOMIC DNA]</scope>
    <source>
        <strain evidence="2">YNYX2018</strain>
        <tissue evidence="2">Adults</tissue>
    </source>
</reference>
<name>A0A834XW35_APHGI</name>
<keyword evidence="3" id="KW-1185">Reference proteome</keyword>
<gene>
    <name evidence="2" type="ORF">HCN44_004976</name>
</gene>
<feature type="chain" id="PRO_5032436059" description="Odorant-binding protein" evidence="1">
    <location>
        <begin position="30"/>
        <end position="243"/>
    </location>
</feature>
<evidence type="ECO:0000313" key="3">
    <source>
        <dbReference type="Proteomes" id="UP000639338"/>
    </source>
</evidence>
<evidence type="ECO:0008006" key="4">
    <source>
        <dbReference type="Google" id="ProtNLM"/>
    </source>
</evidence>